<protein>
    <submittedName>
        <fullName evidence="1">Uncharacterized protein</fullName>
    </submittedName>
</protein>
<dbReference type="AlphaFoldDB" id="A0A2W5DC35"/>
<evidence type="ECO:0000313" key="1">
    <source>
        <dbReference type="EMBL" id="PZP29431.1"/>
    </source>
</evidence>
<proteinExistence type="predicted"/>
<reference evidence="1 2" key="1">
    <citation type="submission" date="2017-08" db="EMBL/GenBank/DDBJ databases">
        <title>Infants hospitalized years apart are colonized by the same room-sourced microbial strains.</title>
        <authorList>
            <person name="Brooks B."/>
            <person name="Olm M.R."/>
            <person name="Firek B.A."/>
            <person name="Baker R."/>
            <person name="Thomas B.C."/>
            <person name="Morowitz M.J."/>
            <person name="Banfield J.F."/>
        </authorList>
    </citation>
    <scope>NUCLEOTIDE SEQUENCE [LARGE SCALE GENOMIC DNA]</scope>
    <source>
        <strain evidence="1">S2_012_000_R2_81</strain>
    </source>
</reference>
<name>A0A2W5DC35_9BURK</name>
<sequence length="162" mass="17718">MNPVLDAASTWFFDSLSQSLDGTLAVRLVEGIKGAEREYLEVDDARLGPYFPVSVQAGSQCVLVSFPAVIAFVVVDESFADEDASAQTGEGRVLAELEDSAFRSFAADGTRIEQLATEGVAEFVLRCEDRVIHVLARERPRVHLLQDRPDLSVARTQTWSAS</sequence>
<dbReference type="EMBL" id="QFOD01000018">
    <property type="protein sequence ID" value="PZP29431.1"/>
    <property type="molecule type" value="Genomic_DNA"/>
</dbReference>
<accession>A0A2W5DC35</accession>
<organism evidence="1 2">
    <name type="scientific">Roseateles depolymerans</name>
    <dbReference type="NCBI Taxonomy" id="76731"/>
    <lineage>
        <taxon>Bacteria</taxon>
        <taxon>Pseudomonadati</taxon>
        <taxon>Pseudomonadota</taxon>
        <taxon>Betaproteobacteria</taxon>
        <taxon>Burkholderiales</taxon>
        <taxon>Sphaerotilaceae</taxon>
        <taxon>Roseateles</taxon>
    </lineage>
</organism>
<gene>
    <name evidence="1" type="ORF">DI603_17360</name>
</gene>
<dbReference type="Proteomes" id="UP000249633">
    <property type="component" value="Unassembled WGS sequence"/>
</dbReference>
<evidence type="ECO:0000313" key="2">
    <source>
        <dbReference type="Proteomes" id="UP000249633"/>
    </source>
</evidence>
<comment type="caution">
    <text evidence="1">The sequence shown here is derived from an EMBL/GenBank/DDBJ whole genome shotgun (WGS) entry which is preliminary data.</text>
</comment>